<evidence type="ECO:0000256" key="3">
    <source>
        <dbReference type="ARBA" id="ARBA00008099"/>
    </source>
</evidence>
<keyword evidence="9" id="KW-0472">Membrane</keyword>
<comment type="similarity">
    <text evidence="3">Belongs to the GGA protein family.</text>
</comment>
<organism evidence="15 16">
    <name type="scientific">Ciona intestinalis</name>
    <name type="common">Transparent sea squirt</name>
    <name type="synonym">Ascidia intestinalis</name>
    <dbReference type="NCBI Taxonomy" id="7719"/>
    <lineage>
        <taxon>Eukaryota</taxon>
        <taxon>Metazoa</taxon>
        <taxon>Chordata</taxon>
        <taxon>Tunicata</taxon>
        <taxon>Ascidiacea</taxon>
        <taxon>Phlebobranchia</taxon>
        <taxon>Cionidae</taxon>
        <taxon>Ciona</taxon>
    </lineage>
</organism>
<dbReference type="PROSITE" id="PS50179">
    <property type="entry name" value="VHS"/>
    <property type="match status" value="1"/>
</dbReference>
<dbReference type="GO" id="GO:0006886">
    <property type="term" value="P:intracellular protein transport"/>
    <property type="evidence" value="ECO:0007669"/>
    <property type="project" value="InterPro"/>
</dbReference>
<reference evidence="16" key="1">
    <citation type="journal article" date="2002" name="Science">
        <title>The draft genome of Ciona intestinalis: insights into chordate and vertebrate origins.</title>
        <authorList>
            <person name="Dehal P."/>
            <person name="Satou Y."/>
            <person name="Campbell R.K."/>
            <person name="Chapman J."/>
            <person name="Degnan B."/>
            <person name="De Tomaso A."/>
            <person name="Davidson B."/>
            <person name="Di Gregorio A."/>
            <person name="Gelpke M."/>
            <person name="Goodstein D.M."/>
            <person name="Harafuji N."/>
            <person name="Hastings K.E."/>
            <person name="Ho I."/>
            <person name="Hotta K."/>
            <person name="Huang W."/>
            <person name="Kawashima T."/>
            <person name="Lemaire P."/>
            <person name="Martinez D."/>
            <person name="Meinertzhagen I.A."/>
            <person name="Necula S."/>
            <person name="Nonaka M."/>
            <person name="Putnam N."/>
            <person name="Rash S."/>
            <person name="Saiga H."/>
            <person name="Satake M."/>
            <person name="Terry A."/>
            <person name="Yamada L."/>
            <person name="Wang H.G."/>
            <person name="Awazu S."/>
            <person name="Azumi K."/>
            <person name="Boore J."/>
            <person name="Branno M."/>
            <person name="Chin-Bow S."/>
            <person name="DeSantis R."/>
            <person name="Doyle S."/>
            <person name="Francino P."/>
            <person name="Keys D.N."/>
            <person name="Haga S."/>
            <person name="Hayashi H."/>
            <person name="Hino K."/>
            <person name="Imai K.S."/>
            <person name="Inaba K."/>
            <person name="Kano S."/>
            <person name="Kobayashi K."/>
            <person name="Kobayashi M."/>
            <person name="Lee B.I."/>
            <person name="Makabe K.W."/>
            <person name="Manohar C."/>
            <person name="Matassi G."/>
            <person name="Medina M."/>
            <person name="Mochizuki Y."/>
            <person name="Mount S."/>
            <person name="Morishita T."/>
            <person name="Miura S."/>
            <person name="Nakayama A."/>
            <person name="Nishizaka S."/>
            <person name="Nomoto H."/>
            <person name="Ohta F."/>
            <person name="Oishi K."/>
            <person name="Rigoutsos I."/>
            <person name="Sano M."/>
            <person name="Sasaki A."/>
            <person name="Sasakura Y."/>
            <person name="Shoguchi E."/>
            <person name="Shin-i T."/>
            <person name="Spagnuolo A."/>
            <person name="Stainier D."/>
            <person name="Suzuki M.M."/>
            <person name="Tassy O."/>
            <person name="Takatori N."/>
            <person name="Tokuoka M."/>
            <person name="Yagi K."/>
            <person name="Yoshizaki F."/>
            <person name="Wada S."/>
            <person name="Zhang C."/>
            <person name="Hyatt P.D."/>
            <person name="Larimer F."/>
            <person name="Detter C."/>
            <person name="Doggett N."/>
            <person name="Glavina T."/>
            <person name="Hawkins T."/>
            <person name="Richardson P."/>
            <person name="Lucas S."/>
            <person name="Kohara Y."/>
            <person name="Levine M."/>
            <person name="Satoh N."/>
            <person name="Rokhsar D.S."/>
        </authorList>
    </citation>
    <scope>NUCLEOTIDE SEQUENCE [LARGE SCALE GENOMIC DNA]</scope>
</reference>
<dbReference type="SUPFAM" id="SSF49348">
    <property type="entry name" value="Clathrin adaptor appendage domain"/>
    <property type="match status" value="1"/>
</dbReference>
<dbReference type="InterPro" id="IPR004152">
    <property type="entry name" value="GAT_dom"/>
</dbReference>
<feature type="coiled-coil region" evidence="10">
    <location>
        <begin position="201"/>
        <end position="231"/>
    </location>
</feature>
<dbReference type="InterPro" id="IPR041198">
    <property type="entry name" value="GGA_N-GAT"/>
</dbReference>
<dbReference type="SUPFAM" id="SSF48464">
    <property type="entry name" value="ENTH/VHS domain"/>
    <property type="match status" value="1"/>
</dbReference>
<feature type="compositionally biased region" description="Polar residues" evidence="11">
    <location>
        <begin position="357"/>
        <end position="376"/>
    </location>
</feature>
<evidence type="ECO:0000256" key="6">
    <source>
        <dbReference type="ARBA" id="ARBA00022843"/>
    </source>
</evidence>
<dbReference type="InterPro" id="IPR027422">
    <property type="entry name" value="GGA1-3"/>
</dbReference>
<reference evidence="15" key="2">
    <citation type="journal article" date="2008" name="Genome Biol.">
        <title>Improved genome assembly and evidence-based global gene model set for the chordate Ciona intestinalis: new insight into intron and operon populations.</title>
        <authorList>
            <person name="Satou Y."/>
            <person name="Mineta K."/>
            <person name="Ogasawara M."/>
            <person name="Sasakura Y."/>
            <person name="Shoguchi E."/>
            <person name="Ueno K."/>
            <person name="Yamada L."/>
            <person name="Matsumoto J."/>
            <person name="Wasserscheid J."/>
            <person name="Dewar K."/>
            <person name="Wiley G.B."/>
            <person name="Macmil S.L."/>
            <person name="Roe B.A."/>
            <person name="Zeller R.W."/>
            <person name="Hastings K.E."/>
            <person name="Lemaire P."/>
            <person name="Lindquist E."/>
            <person name="Endo T."/>
            <person name="Hotta K."/>
            <person name="Inaba K."/>
        </authorList>
    </citation>
    <scope>NUCLEOTIDE SEQUENCE [LARGE SCALE GENOMIC DNA]</scope>
    <source>
        <strain evidence="15">wild type</strain>
    </source>
</reference>
<dbReference type="Pfam" id="PF03127">
    <property type="entry name" value="GAT"/>
    <property type="match status" value="1"/>
</dbReference>
<evidence type="ECO:0000256" key="4">
    <source>
        <dbReference type="ARBA" id="ARBA00022448"/>
    </source>
</evidence>
<dbReference type="InterPro" id="IPR038425">
    <property type="entry name" value="GAT_sf"/>
</dbReference>
<dbReference type="EMBL" id="EAAA01001910">
    <property type="status" value="NOT_ANNOTATED_CDS"/>
    <property type="molecule type" value="Genomic_DNA"/>
</dbReference>
<dbReference type="GO" id="GO:0034394">
    <property type="term" value="P:protein localization to cell surface"/>
    <property type="evidence" value="ECO:0000318"/>
    <property type="project" value="GO_Central"/>
</dbReference>
<dbReference type="Pfam" id="PF18308">
    <property type="entry name" value="GGA_N-GAT"/>
    <property type="match status" value="1"/>
</dbReference>
<dbReference type="SMART" id="SM00809">
    <property type="entry name" value="Alpha_adaptinC2"/>
    <property type="match status" value="1"/>
</dbReference>
<dbReference type="PANTHER" id="PTHR45905:SF1">
    <property type="entry name" value="GOLGI-LOCALIZED, GAMMA-ADAPTIN EAR CONTAINING, ARF BINDING PROTEIN"/>
    <property type="match status" value="1"/>
</dbReference>
<feature type="domain" description="GAE" evidence="13">
    <location>
        <begin position="573"/>
        <end position="696"/>
    </location>
</feature>
<evidence type="ECO:0000256" key="7">
    <source>
        <dbReference type="ARBA" id="ARBA00022927"/>
    </source>
</evidence>
<evidence type="ECO:0000256" key="5">
    <source>
        <dbReference type="ARBA" id="ARBA00022753"/>
    </source>
</evidence>
<dbReference type="PROSITE" id="PS50180">
    <property type="entry name" value="GAE"/>
    <property type="match status" value="1"/>
</dbReference>
<dbReference type="STRING" id="7719.ENSCINP00000016342"/>
<evidence type="ECO:0000256" key="9">
    <source>
        <dbReference type="ARBA" id="ARBA00023136"/>
    </source>
</evidence>
<dbReference type="GO" id="GO:0006893">
    <property type="term" value="P:Golgi to plasma membrane transport"/>
    <property type="evidence" value="ECO:0000318"/>
    <property type="project" value="GO_Central"/>
</dbReference>
<evidence type="ECO:0008006" key="17">
    <source>
        <dbReference type="Google" id="ProtNLM"/>
    </source>
</evidence>
<evidence type="ECO:0000259" key="14">
    <source>
        <dbReference type="PROSITE" id="PS50909"/>
    </source>
</evidence>
<dbReference type="Gene3D" id="2.60.40.1230">
    <property type="match status" value="1"/>
</dbReference>
<reference evidence="15" key="4">
    <citation type="submission" date="2025-09" db="UniProtKB">
        <authorList>
            <consortium name="Ensembl"/>
        </authorList>
    </citation>
    <scope>IDENTIFICATION</scope>
</reference>
<dbReference type="GO" id="GO:0043130">
    <property type="term" value="F:ubiquitin binding"/>
    <property type="evidence" value="ECO:0007669"/>
    <property type="project" value="InterPro"/>
</dbReference>
<keyword evidence="4" id="KW-0813">Transport</keyword>
<dbReference type="GO" id="GO:0005802">
    <property type="term" value="C:trans-Golgi network"/>
    <property type="evidence" value="ECO:0000318"/>
    <property type="project" value="GO_Central"/>
</dbReference>
<dbReference type="Gene3D" id="1.20.58.160">
    <property type="match status" value="1"/>
</dbReference>
<evidence type="ECO:0000313" key="15">
    <source>
        <dbReference type="Ensembl" id="ENSCINP00000016342.3"/>
    </source>
</evidence>
<protein>
    <recommendedName>
        <fullName evidence="17">VHS domain-containing protein</fullName>
    </recommendedName>
</protein>
<dbReference type="Gene3D" id="1.25.40.90">
    <property type="match status" value="1"/>
</dbReference>
<dbReference type="PANTHER" id="PTHR45905">
    <property type="entry name" value="GOLGI-LOCALIZED, GAMMA-ADAPTIN EAR CONTAINING, ARF BINDING PROTEIN"/>
    <property type="match status" value="1"/>
</dbReference>
<dbReference type="FunCoup" id="F6W510">
    <property type="interactions" value="334"/>
</dbReference>
<dbReference type="InterPro" id="IPR013041">
    <property type="entry name" value="Clathrin_app_Ig-like_sf"/>
</dbReference>
<dbReference type="CDD" id="cd14234">
    <property type="entry name" value="GAT_GGA_meta"/>
    <property type="match status" value="1"/>
</dbReference>
<evidence type="ECO:0000256" key="2">
    <source>
        <dbReference type="ARBA" id="ARBA00004220"/>
    </source>
</evidence>
<feature type="region of interest" description="Disordered" evidence="11">
    <location>
        <begin position="357"/>
        <end position="389"/>
    </location>
</feature>
<keyword evidence="6" id="KW-0832">Ubl conjugation</keyword>
<evidence type="ECO:0000256" key="10">
    <source>
        <dbReference type="SAM" id="Coils"/>
    </source>
</evidence>
<dbReference type="Ensembl" id="ENSCINT00000016342.3">
    <property type="protein sequence ID" value="ENSCINP00000016342.3"/>
    <property type="gene ID" value="ENSCING00000007985.3"/>
</dbReference>
<feature type="domain" description="GAT" evidence="14">
    <location>
        <begin position="171"/>
        <end position="298"/>
    </location>
</feature>
<dbReference type="Gene3D" id="1.20.5.170">
    <property type="match status" value="1"/>
</dbReference>
<sequence length="704" mass="78681">MADDPNETLETLLNKATSTLNRQDDWEYIMAFCDKVNFEIEGAQNATRLIAHKIQSPQELEALRALTVLEACVKNCGEIFQKELGKYRFLNEMIKVVSPKYLGDKTSEKVQKRVLVMLYTWSIALTDQIKIRDAYQMLKKQGIVTTDPEYDQSMVTDIPAPKESRDTLFTDEEKRKQLDKLLKSTRPEDLQAANRLIKSVVKEDEDRMEKMKKRNETLEEVTNNIRLLNEMLTHFDPDVTAISDMQMMKELYDSCHKLRPTLFRLASDTDDDEGALMEILRANDDVTRVMQSFEKIVSPKLTSVTDRKADGAAEPDKPQPEVEKGFKQIFKMILQNAVQPRTEISSTLLDLANLNFTPTTSSNDLPATGSTYSSMLLTPPPNSLQSNNETSMDNMLLDFQSAPTSTSSAPPPTTNDVNSLFSLNDLLPSNPPPQPPTLAPVNPTPMIPKLTAPPQPQQKPSVSHHYQLLWLICKKLLLLVLRKPAAKPTLHQLSQKPVADVPSLFDIPQSQPPQPTTIAPLLPLNPPPTSLPTSEPLIASSNPPPTVMPTQPPQTQDMSLADVFVALESIRPSTFAPLTVYDKNGIRVMLHFAKDHASPVRTDTLVAVVSIMSTRTNPVENIVFQAAVPKVMRIKLQPPSNTDLAAFNPILSSPPITQVMIIANPAHKDVKVRFKLDYKIDDQTSIFETGEINNFPPADQWGKL</sequence>
<evidence type="ECO:0000259" key="12">
    <source>
        <dbReference type="PROSITE" id="PS50179"/>
    </source>
</evidence>
<feature type="domain" description="VHS" evidence="12">
    <location>
        <begin position="16"/>
        <end position="146"/>
    </location>
</feature>
<keyword evidence="8" id="KW-0333">Golgi apparatus</keyword>
<dbReference type="OMA" id="CGDDFQD"/>
<keyword evidence="5" id="KW-0967">Endosome</keyword>
<reference evidence="15" key="3">
    <citation type="submission" date="2025-08" db="UniProtKB">
        <authorList>
            <consortium name="Ensembl"/>
        </authorList>
    </citation>
    <scope>IDENTIFICATION</scope>
</reference>
<evidence type="ECO:0000256" key="1">
    <source>
        <dbReference type="ARBA" id="ARBA00004150"/>
    </source>
</evidence>
<dbReference type="PROSITE" id="PS50909">
    <property type="entry name" value="GAT"/>
    <property type="match status" value="1"/>
</dbReference>
<dbReference type="InterPro" id="IPR008942">
    <property type="entry name" value="ENTH_VHS"/>
</dbReference>
<dbReference type="Pfam" id="PF02883">
    <property type="entry name" value="Alpha_adaptinC2"/>
    <property type="match status" value="1"/>
</dbReference>
<dbReference type="GO" id="GO:0031901">
    <property type="term" value="C:early endosome membrane"/>
    <property type="evidence" value="ECO:0007669"/>
    <property type="project" value="UniProtKB-SubCell"/>
</dbReference>
<dbReference type="SMART" id="SM00288">
    <property type="entry name" value="VHS"/>
    <property type="match status" value="1"/>
</dbReference>
<evidence type="ECO:0000256" key="8">
    <source>
        <dbReference type="ARBA" id="ARBA00023034"/>
    </source>
</evidence>
<evidence type="ECO:0000256" key="11">
    <source>
        <dbReference type="SAM" id="MobiDB-lite"/>
    </source>
</evidence>
<accession>F6W510</accession>
<dbReference type="InParanoid" id="F6W510"/>
<keyword evidence="7" id="KW-0653">Protein transport</keyword>
<keyword evidence="16" id="KW-1185">Reference proteome</keyword>
<comment type="subcellular location">
    <subcellularLocation>
        <location evidence="2">Early endosome membrane</location>
        <topology evidence="2">Peripheral membrane protein</topology>
    </subcellularLocation>
    <subcellularLocation>
        <location evidence="1">Golgi apparatus</location>
        <location evidence="1">trans-Golgi network membrane</location>
        <topology evidence="1">Peripheral membrane protein</topology>
    </subcellularLocation>
</comment>
<dbReference type="InterPro" id="IPR002014">
    <property type="entry name" value="VHS_dom"/>
</dbReference>
<dbReference type="Proteomes" id="UP000008144">
    <property type="component" value="Chromosome 4"/>
</dbReference>
<dbReference type="CDD" id="cd03567">
    <property type="entry name" value="VHS_GGA_metazoan"/>
    <property type="match status" value="1"/>
</dbReference>
<keyword evidence="10" id="KW-0175">Coiled coil</keyword>
<proteinExistence type="inferred from homology"/>
<dbReference type="HOGENOM" id="CLU_015010_0_0_1"/>
<dbReference type="Pfam" id="PF00790">
    <property type="entry name" value="VHS"/>
    <property type="match status" value="1"/>
</dbReference>
<evidence type="ECO:0000313" key="16">
    <source>
        <dbReference type="Proteomes" id="UP000008144"/>
    </source>
</evidence>
<dbReference type="SUPFAM" id="SSF89009">
    <property type="entry name" value="GAT-like domain"/>
    <property type="match status" value="1"/>
</dbReference>
<dbReference type="GO" id="GO:0035091">
    <property type="term" value="F:phosphatidylinositol binding"/>
    <property type="evidence" value="ECO:0007669"/>
    <property type="project" value="InterPro"/>
</dbReference>
<dbReference type="InterPro" id="IPR008153">
    <property type="entry name" value="GAE_dom"/>
</dbReference>
<name>F6W510_CIOIN</name>
<dbReference type="GO" id="GO:0031267">
    <property type="term" value="F:small GTPase binding"/>
    <property type="evidence" value="ECO:0000318"/>
    <property type="project" value="GO_Central"/>
</dbReference>
<dbReference type="InterPro" id="IPR008152">
    <property type="entry name" value="Clathrin_a/b/g-adaptin_app_Ig"/>
</dbReference>
<dbReference type="GeneTree" id="ENSGT00940000170673"/>
<evidence type="ECO:0000259" key="13">
    <source>
        <dbReference type="PROSITE" id="PS50180"/>
    </source>
</evidence>
<dbReference type="AlphaFoldDB" id="F6W510"/>